<reference evidence="2 3" key="1">
    <citation type="submission" date="2024-03" db="EMBL/GenBank/DDBJ databases">
        <title>Adaptation during the transition from Ophiocordyceps entomopathogen to insect associate is accompanied by gene loss and intensified selection.</title>
        <authorList>
            <person name="Ward C.M."/>
            <person name="Onetto C.A."/>
            <person name="Borneman A.R."/>
        </authorList>
    </citation>
    <scope>NUCLEOTIDE SEQUENCE [LARGE SCALE GENOMIC DNA]</scope>
    <source>
        <strain evidence="2">AWRI1</strain>
        <tissue evidence="2">Single Adult Female</tissue>
    </source>
</reference>
<evidence type="ECO:0000313" key="3">
    <source>
        <dbReference type="Proteomes" id="UP001367676"/>
    </source>
</evidence>
<name>A0AAN9Y9P7_9HEMI</name>
<dbReference type="EMBL" id="JBBCAQ010000007">
    <property type="protein sequence ID" value="KAK7602942.1"/>
    <property type="molecule type" value="Genomic_DNA"/>
</dbReference>
<comment type="caution">
    <text evidence="2">The sequence shown here is derived from an EMBL/GenBank/DDBJ whole genome shotgun (WGS) entry which is preliminary data.</text>
</comment>
<protein>
    <submittedName>
        <fullName evidence="2">Uncharacterized protein</fullName>
    </submittedName>
</protein>
<sequence>MLEMEMEMEMEMKMGEELNSNFGEPRRRRGGVTRRFICIPKPDTRHPTPEPAAHYPSRRVASRRAASARLRVSPFAPTRSRYLFAVMRNIEISKY</sequence>
<dbReference type="AlphaFoldDB" id="A0AAN9Y9P7"/>
<feature type="region of interest" description="Disordered" evidence="1">
    <location>
        <begin position="37"/>
        <end position="60"/>
    </location>
</feature>
<keyword evidence="3" id="KW-1185">Reference proteome</keyword>
<dbReference type="Proteomes" id="UP001367676">
    <property type="component" value="Unassembled WGS sequence"/>
</dbReference>
<accession>A0AAN9Y9P7</accession>
<gene>
    <name evidence="2" type="ORF">V9T40_006916</name>
</gene>
<evidence type="ECO:0000313" key="2">
    <source>
        <dbReference type="EMBL" id="KAK7602942.1"/>
    </source>
</evidence>
<evidence type="ECO:0000256" key="1">
    <source>
        <dbReference type="SAM" id="MobiDB-lite"/>
    </source>
</evidence>
<organism evidence="2 3">
    <name type="scientific">Parthenolecanium corni</name>
    <dbReference type="NCBI Taxonomy" id="536013"/>
    <lineage>
        <taxon>Eukaryota</taxon>
        <taxon>Metazoa</taxon>
        <taxon>Ecdysozoa</taxon>
        <taxon>Arthropoda</taxon>
        <taxon>Hexapoda</taxon>
        <taxon>Insecta</taxon>
        <taxon>Pterygota</taxon>
        <taxon>Neoptera</taxon>
        <taxon>Paraneoptera</taxon>
        <taxon>Hemiptera</taxon>
        <taxon>Sternorrhyncha</taxon>
        <taxon>Coccoidea</taxon>
        <taxon>Coccidae</taxon>
        <taxon>Parthenolecanium</taxon>
    </lineage>
</organism>
<proteinExistence type="predicted"/>